<dbReference type="InterPro" id="IPR036390">
    <property type="entry name" value="WH_DNA-bd_sf"/>
</dbReference>
<evidence type="ECO:0000259" key="8">
    <source>
        <dbReference type="PROSITE" id="PS51372"/>
    </source>
</evidence>
<dbReference type="GO" id="GO:0005524">
    <property type="term" value="F:ATP binding"/>
    <property type="evidence" value="ECO:0007669"/>
    <property type="project" value="UniProtKB-KW"/>
</dbReference>
<dbReference type="PANTHER" id="PTHR32071">
    <property type="entry name" value="TRANSCRIPTIONAL REGULATORY PROTEIN"/>
    <property type="match status" value="1"/>
</dbReference>
<dbReference type="AlphaFoldDB" id="A0A0R1NAQ0"/>
<evidence type="ECO:0000313" key="9">
    <source>
        <dbReference type="EMBL" id="KRL14786.1"/>
    </source>
</evidence>
<evidence type="ECO:0000256" key="2">
    <source>
        <dbReference type="ARBA" id="ARBA00022679"/>
    </source>
</evidence>
<dbReference type="STRING" id="1423792.FD09_GL000446"/>
<reference evidence="9 10" key="1">
    <citation type="journal article" date="2015" name="Genome Announc.">
        <title>Expanding the biotechnology potential of lactobacilli through comparative genomics of 213 strains and associated genera.</title>
        <authorList>
            <person name="Sun Z."/>
            <person name="Harris H.M."/>
            <person name="McCann A."/>
            <person name="Guo C."/>
            <person name="Argimon S."/>
            <person name="Zhang W."/>
            <person name="Yang X."/>
            <person name="Jeffery I.B."/>
            <person name="Cooney J.C."/>
            <person name="Kagawa T.F."/>
            <person name="Liu W."/>
            <person name="Song Y."/>
            <person name="Salvetti E."/>
            <person name="Wrobel A."/>
            <person name="Rasinkangas P."/>
            <person name="Parkhill J."/>
            <person name="Rea M.C."/>
            <person name="O'Sullivan O."/>
            <person name="Ritari J."/>
            <person name="Douillard F.P."/>
            <person name="Paul Ross R."/>
            <person name="Yang R."/>
            <person name="Briner A.E."/>
            <person name="Felis G.E."/>
            <person name="de Vos W.M."/>
            <person name="Barrangou R."/>
            <person name="Klaenhammer T.R."/>
            <person name="Caufield P.W."/>
            <person name="Cui Y."/>
            <person name="Zhang H."/>
            <person name="O'Toole P.W."/>
        </authorList>
    </citation>
    <scope>NUCLEOTIDE SEQUENCE [LARGE SCALE GENOMIC DNA]</scope>
    <source>
        <strain evidence="9 10">DSM 12744</strain>
    </source>
</reference>
<dbReference type="Pfam" id="PF00874">
    <property type="entry name" value="PRD"/>
    <property type="match status" value="1"/>
</dbReference>
<dbReference type="Gene3D" id="1.10.1790.10">
    <property type="entry name" value="PRD domain"/>
    <property type="match status" value="1"/>
</dbReference>
<dbReference type="InterPro" id="IPR003593">
    <property type="entry name" value="AAA+_ATPase"/>
</dbReference>
<dbReference type="CDD" id="cd00009">
    <property type="entry name" value="AAA"/>
    <property type="match status" value="1"/>
</dbReference>
<keyword evidence="2" id="KW-0808">Transferase</keyword>
<feature type="domain" description="PTS EIIA type-4" evidence="7">
    <location>
        <begin position="494"/>
        <end position="622"/>
    </location>
</feature>
<evidence type="ECO:0000256" key="4">
    <source>
        <dbReference type="ARBA" id="ARBA00022840"/>
    </source>
</evidence>
<dbReference type="PROSITE" id="PS51372">
    <property type="entry name" value="PRD_2"/>
    <property type="match status" value="1"/>
</dbReference>
<evidence type="ECO:0000313" key="10">
    <source>
        <dbReference type="Proteomes" id="UP000051330"/>
    </source>
</evidence>
<dbReference type="InterPro" id="IPR036388">
    <property type="entry name" value="WH-like_DNA-bd_sf"/>
</dbReference>
<dbReference type="GO" id="GO:0003677">
    <property type="term" value="F:DNA binding"/>
    <property type="evidence" value="ECO:0007669"/>
    <property type="project" value="UniProtKB-KW"/>
</dbReference>
<evidence type="ECO:0000259" key="6">
    <source>
        <dbReference type="PROSITE" id="PS50045"/>
    </source>
</evidence>
<keyword evidence="5" id="KW-0238">DNA-binding</keyword>
<organism evidence="9 10">
    <name type="scientific">Schleiferilactobacillus perolens DSM 12744</name>
    <dbReference type="NCBI Taxonomy" id="1423792"/>
    <lineage>
        <taxon>Bacteria</taxon>
        <taxon>Bacillati</taxon>
        <taxon>Bacillota</taxon>
        <taxon>Bacilli</taxon>
        <taxon>Lactobacillales</taxon>
        <taxon>Lactobacillaceae</taxon>
        <taxon>Schleiferilactobacillus</taxon>
    </lineage>
</organism>
<accession>A0A0R1NAQ0</accession>
<dbReference type="GO" id="GO:0009401">
    <property type="term" value="P:phosphoenolpyruvate-dependent sugar phosphotransferase system"/>
    <property type="evidence" value="ECO:0007669"/>
    <property type="project" value="InterPro"/>
</dbReference>
<dbReference type="Gene3D" id="1.10.10.10">
    <property type="entry name" value="Winged helix-like DNA-binding domain superfamily/Winged helix DNA-binding domain"/>
    <property type="match status" value="1"/>
</dbReference>
<dbReference type="EMBL" id="AZEC01000001">
    <property type="protein sequence ID" value="KRL14786.1"/>
    <property type="molecule type" value="Genomic_DNA"/>
</dbReference>
<dbReference type="SUPFAM" id="SSF46785">
    <property type="entry name" value="Winged helix' DNA-binding domain"/>
    <property type="match status" value="1"/>
</dbReference>
<dbReference type="PANTHER" id="PTHR32071:SF38">
    <property type="entry name" value="PSP OPERON TRANSCRIPTIONAL ACTIVATOR"/>
    <property type="match status" value="1"/>
</dbReference>
<dbReference type="InterPro" id="IPR036662">
    <property type="entry name" value="PTS_EIIA_man-typ_sf"/>
</dbReference>
<dbReference type="InterPro" id="IPR027417">
    <property type="entry name" value="P-loop_NTPase"/>
</dbReference>
<dbReference type="Gene3D" id="3.40.50.510">
    <property type="entry name" value="Phosphotransferase system, mannose-type IIA component"/>
    <property type="match status" value="1"/>
</dbReference>
<gene>
    <name evidence="9" type="ORF">FD09_GL000446</name>
</gene>
<dbReference type="PROSITE" id="PS50045">
    <property type="entry name" value="SIGMA54_INTERACT_4"/>
    <property type="match status" value="1"/>
</dbReference>
<sequence length="852" mass="95335">MKAIDRVYKILSTRHRDEKLTTQQVAAAVGLTRGVVSSYLSQLAKTGKIAKSGTRPVFWEVNAPASAFDAFIGAQGSLHDVVASCREAIVYPPHGLPILITGPSGVGKSFLARVIFNEAQRTGIIPAEGRFVVLNAADYANNPELLSSVLFGYKKGAFTGANADSPGLLDRADNGYLFLDEIHRLPPAAQEKLFSLLDSGDFYPLGENKQVHHVNVRFVFATTEDTTNVLLKTFLRRVPLQVALPPFIARTLNERTTLVLNAFKNEAKRINRPVQITLPTLINLANTNAPGNVGMMENRVKLLCAAAYAQSADDANPILVGQDNGLHITITADTALQRLQLLPTQITHIFAQLATRLAQSLQDTDDINEQNLVVRQTMRTLTNLTDAALIDPLQQQLQTATKTVLHNRYGIRPPQDNSFWRRNAVALYCVQMGINQSDNTAFTTLANLIQTKYPRSAYLFSQLIPQIAEAHAEAIWIMFPLLMQPVVKDVESIPYNGILLAHGESTAASIQSVVNNLCGNYLFESFDMPIDVSIHEINQRVQNYLATQRAGKSGTFVLFDMGSLNQMFSEIKKTQDQKLLVINNLTTAMALDVGLRMQRKDSFTTIAQASHRYGETTGTQYFEGLSDQKNIIVSCMSGVGLSEEIRRMMRNTLSGKEQIITMDYKDLRSTLDNHDQRFFDKTQFVLTTTDITTDLDIAIVNIYDIMENQGFHHLVRLLTDAGEQPANCQHFMDQLLKFFSIEGIRDRLQFLNPDVVINEVEKITTSYQDYYGIELAGKVRLNLYMHLALMIERMLLASQRADKASAIKIDTDQEREFFSVSHTIFHGIEVKYNFKVADYEISLMYQLLSPYI</sequence>
<protein>
    <recommendedName>
        <fullName evidence="1">DNA translocase FtsK</fullName>
    </recommendedName>
</protein>
<keyword evidence="4" id="KW-0067">ATP-binding</keyword>
<keyword evidence="10" id="KW-1185">Reference proteome</keyword>
<dbReference type="Gene3D" id="3.40.50.300">
    <property type="entry name" value="P-loop containing nucleotide triphosphate hydrolases"/>
    <property type="match status" value="1"/>
</dbReference>
<name>A0A0R1NAQ0_9LACO</name>
<dbReference type="InterPro" id="IPR036634">
    <property type="entry name" value="PRD_sf"/>
</dbReference>
<dbReference type="OrthoDB" id="9771372at2"/>
<dbReference type="SUPFAM" id="SSF63520">
    <property type="entry name" value="PTS-regulatory domain, PRD"/>
    <property type="match status" value="1"/>
</dbReference>
<dbReference type="PROSITE" id="PS51096">
    <property type="entry name" value="PTS_EIIA_TYPE_4"/>
    <property type="match status" value="1"/>
</dbReference>
<dbReference type="SUPFAM" id="SSF52540">
    <property type="entry name" value="P-loop containing nucleoside triphosphate hydrolases"/>
    <property type="match status" value="1"/>
</dbReference>
<evidence type="ECO:0000256" key="1">
    <source>
        <dbReference type="ARBA" id="ARBA00020887"/>
    </source>
</evidence>
<dbReference type="InterPro" id="IPR011608">
    <property type="entry name" value="PRD"/>
</dbReference>
<dbReference type="RefSeq" id="WP_057817786.1">
    <property type="nucleotide sequence ID" value="NZ_AZEC01000001.1"/>
</dbReference>
<dbReference type="InterPro" id="IPR002078">
    <property type="entry name" value="Sigma_54_int"/>
</dbReference>
<dbReference type="SMART" id="SM00382">
    <property type="entry name" value="AAA"/>
    <property type="match status" value="1"/>
</dbReference>
<dbReference type="GO" id="GO:0016020">
    <property type="term" value="C:membrane"/>
    <property type="evidence" value="ECO:0007669"/>
    <property type="project" value="InterPro"/>
</dbReference>
<dbReference type="Pfam" id="PF00158">
    <property type="entry name" value="Sigma54_activat"/>
    <property type="match status" value="1"/>
</dbReference>
<keyword evidence="3" id="KW-0547">Nucleotide-binding</keyword>
<dbReference type="GO" id="GO:0006355">
    <property type="term" value="P:regulation of DNA-templated transcription"/>
    <property type="evidence" value="ECO:0007669"/>
    <property type="project" value="InterPro"/>
</dbReference>
<dbReference type="InterPro" id="IPR004701">
    <property type="entry name" value="PTS_EIIA_man-typ"/>
</dbReference>
<evidence type="ECO:0000256" key="3">
    <source>
        <dbReference type="ARBA" id="ARBA00022741"/>
    </source>
</evidence>
<proteinExistence type="predicted"/>
<dbReference type="Proteomes" id="UP000051330">
    <property type="component" value="Unassembled WGS sequence"/>
</dbReference>
<evidence type="ECO:0000256" key="5">
    <source>
        <dbReference type="ARBA" id="ARBA00023125"/>
    </source>
</evidence>
<dbReference type="PATRIC" id="fig|1423792.3.peg.450"/>
<dbReference type="SUPFAM" id="SSF53062">
    <property type="entry name" value="PTS system fructose IIA component-like"/>
    <property type="match status" value="1"/>
</dbReference>
<evidence type="ECO:0000259" key="7">
    <source>
        <dbReference type="PROSITE" id="PS51096"/>
    </source>
</evidence>
<comment type="caution">
    <text evidence="9">The sequence shown here is derived from an EMBL/GenBank/DDBJ whole genome shotgun (WGS) entry which is preliminary data.</text>
</comment>
<dbReference type="GO" id="GO:0016740">
    <property type="term" value="F:transferase activity"/>
    <property type="evidence" value="ECO:0007669"/>
    <property type="project" value="UniProtKB-KW"/>
</dbReference>
<feature type="domain" description="Sigma-54 factor interaction" evidence="6">
    <location>
        <begin position="71"/>
        <end position="305"/>
    </location>
</feature>
<feature type="domain" description="PRD" evidence="8">
    <location>
        <begin position="751"/>
        <end position="852"/>
    </location>
</feature>